<dbReference type="SUPFAM" id="SSF53098">
    <property type="entry name" value="Ribonuclease H-like"/>
    <property type="match status" value="1"/>
</dbReference>
<dbReference type="PROSITE" id="PS50994">
    <property type="entry name" value="INTEGRASE"/>
    <property type="match status" value="1"/>
</dbReference>
<keyword evidence="3" id="KW-0378">Hydrolase</keyword>
<name>A0A699HGA9_TANCI</name>
<feature type="domain" description="Integrase catalytic" evidence="5">
    <location>
        <begin position="680"/>
        <end position="842"/>
    </location>
</feature>
<dbReference type="CDD" id="cd09272">
    <property type="entry name" value="RNase_HI_RT_Ty1"/>
    <property type="match status" value="1"/>
</dbReference>
<organism evidence="6">
    <name type="scientific">Tanacetum cinerariifolium</name>
    <name type="common">Dalmatian daisy</name>
    <name type="synonym">Chrysanthemum cinerariifolium</name>
    <dbReference type="NCBI Taxonomy" id="118510"/>
    <lineage>
        <taxon>Eukaryota</taxon>
        <taxon>Viridiplantae</taxon>
        <taxon>Streptophyta</taxon>
        <taxon>Embryophyta</taxon>
        <taxon>Tracheophyta</taxon>
        <taxon>Spermatophyta</taxon>
        <taxon>Magnoliopsida</taxon>
        <taxon>eudicotyledons</taxon>
        <taxon>Gunneridae</taxon>
        <taxon>Pentapetalae</taxon>
        <taxon>asterids</taxon>
        <taxon>campanulids</taxon>
        <taxon>Asterales</taxon>
        <taxon>Asteraceae</taxon>
        <taxon>Asteroideae</taxon>
        <taxon>Anthemideae</taxon>
        <taxon>Anthemidinae</taxon>
        <taxon>Tanacetum</taxon>
    </lineage>
</organism>
<dbReference type="PANTHER" id="PTHR42648">
    <property type="entry name" value="TRANSPOSASE, PUTATIVE-RELATED"/>
    <property type="match status" value="1"/>
</dbReference>
<dbReference type="InterPro" id="IPR039537">
    <property type="entry name" value="Retrotran_Ty1/copia-like"/>
</dbReference>
<keyword evidence="2" id="KW-0479">Metal-binding</keyword>
<dbReference type="EMBL" id="BKCJ010153084">
    <property type="protein sequence ID" value="GEY11713.1"/>
    <property type="molecule type" value="Genomic_DNA"/>
</dbReference>
<dbReference type="GO" id="GO:0003676">
    <property type="term" value="F:nucleic acid binding"/>
    <property type="evidence" value="ECO:0007669"/>
    <property type="project" value="InterPro"/>
</dbReference>
<dbReference type="GO" id="GO:0008233">
    <property type="term" value="F:peptidase activity"/>
    <property type="evidence" value="ECO:0007669"/>
    <property type="project" value="UniProtKB-KW"/>
</dbReference>
<feature type="compositionally biased region" description="Polar residues" evidence="4">
    <location>
        <begin position="946"/>
        <end position="956"/>
    </location>
</feature>
<proteinExistence type="predicted"/>
<protein>
    <recommendedName>
        <fullName evidence="5">Integrase catalytic domain-containing protein</fullName>
    </recommendedName>
</protein>
<feature type="compositionally biased region" description="Basic and acidic residues" evidence="4">
    <location>
        <begin position="979"/>
        <end position="995"/>
    </location>
</feature>
<evidence type="ECO:0000256" key="2">
    <source>
        <dbReference type="ARBA" id="ARBA00022723"/>
    </source>
</evidence>
<dbReference type="InterPro" id="IPR054722">
    <property type="entry name" value="PolX-like_BBD"/>
</dbReference>
<accession>A0A699HGA9</accession>
<reference evidence="6" key="1">
    <citation type="journal article" date="2019" name="Sci. Rep.">
        <title>Draft genome of Tanacetum cinerariifolium, the natural source of mosquito coil.</title>
        <authorList>
            <person name="Yamashiro T."/>
            <person name="Shiraishi A."/>
            <person name="Satake H."/>
            <person name="Nakayama K."/>
        </authorList>
    </citation>
    <scope>NUCLEOTIDE SEQUENCE</scope>
</reference>
<evidence type="ECO:0000259" key="5">
    <source>
        <dbReference type="PROSITE" id="PS50994"/>
    </source>
</evidence>
<dbReference type="Pfam" id="PF22936">
    <property type="entry name" value="Pol_BBD"/>
    <property type="match status" value="1"/>
</dbReference>
<dbReference type="InterPro" id="IPR001584">
    <property type="entry name" value="Integrase_cat-core"/>
</dbReference>
<evidence type="ECO:0000256" key="4">
    <source>
        <dbReference type="SAM" id="MobiDB-lite"/>
    </source>
</evidence>
<dbReference type="Pfam" id="PF07727">
    <property type="entry name" value="RVT_2"/>
    <property type="match status" value="1"/>
</dbReference>
<evidence type="ECO:0000256" key="1">
    <source>
        <dbReference type="ARBA" id="ARBA00022670"/>
    </source>
</evidence>
<feature type="region of interest" description="Disordered" evidence="4">
    <location>
        <begin position="945"/>
        <end position="1000"/>
    </location>
</feature>
<dbReference type="InterPro" id="IPR036397">
    <property type="entry name" value="RNaseH_sf"/>
</dbReference>
<dbReference type="GO" id="GO:0015074">
    <property type="term" value="P:DNA integration"/>
    <property type="evidence" value="ECO:0007669"/>
    <property type="project" value="InterPro"/>
</dbReference>
<evidence type="ECO:0000256" key="3">
    <source>
        <dbReference type="ARBA" id="ARBA00022801"/>
    </source>
</evidence>
<dbReference type="InterPro" id="IPR013103">
    <property type="entry name" value="RVT_2"/>
</dbReference>
<dbReference type="GO" id="GO:0046872">
    <property type="term" value="F:metal ion binding"/>
    <property type="evidence" value="ECO:0007669"/>
    <property type="project" value="UniProtKB-KW"/>
</dbReference>
<keyword evidence="1" id="KW-0645">Protease</keyword>
<gene>
    <name evidence="6" type="ORF">Tci_383687</name>
</gene>
<evidence type="ECO:0000313" key="6">
    <source>
        <dbReference type="EMBL" id="GEY11713.1"/>
    </source>
</evidence>
<dbReference type="Gene3D" id="3.30.420.10">
    <property type="entry name" value="Ribonuclease H-like superfamily/Ribonuclease H"/>
    <property type="match status" value="1"/>
</dbReference>
<dbReference type="PANTHER" id="PTHR42648:SF32">
    <property type="entry name" value="RIBONUCLEASE H-LIKE DOMAIN, GAG-PRE-INTEGRASE DOMAIN PROTEIN-RELATED"/>
    <property type="match status" value="1"/>
</dbReference>
<comment type="caution">
    <text evidence="6">The sequence shown here is derived from an EMBL/GenBank/DDBJ whole genome shotgun (WGS) entry which is preliminary data.</text>
</comment>
<sequence length="1347" mass="151445">MGARTPYYARKDFLDCHFPKEWEISIEDHQKRDGAWHAKIRLIDPDGEEFTKTLQSIPTSRKLSEKEDPREIINLDHFYDTAKIGQKNELKARGTLLMALPDKHQLKFNIYKDAKSLMEAIEKRFGGNKETKKVKKTLLKQQYENVSGLSSESLDQIHDRLQKLTSQLEILADLEDQSLDDLFNNLKIYEDEVKSSSSTSHTTQNIAFVSLNNTDSTNESVSAVPSVSTASTKAPVSILPYVDNLSNAVIYSFFTSQSNSPQLDNEDLKQIDANDLEEMDLRWQMAMLTMRAKRSPRDTRNKDTQRRTVLVETYTSNALVSQCNVVGSYDWSFQAKEEPTNYALMAFTSSNSSSSSGSDTKVALCSKACSKAYATLQLHYDKITVDFRKSKFDVLSYKSGLESVEARLVVYQHNENVFEEDIKLLKLDVMLRDNALVFDCDELTSSESDVSVPTSPVHDSFHDAPTASETVHNVFNVELSTTKPNKDMSQSNRPSAPIIEDWVFDSEDKSEVEHPTQAENLRKDIPKSRVLTRSRLVPLNAAKPVTTTLPQTTVKHQRPVNHVVNKGNPQQTLKDKGVIDSGCSRHMTGNISYLSDFEEINRGYVTFGGNPKGGKLTSKGKIKTSKLDFEDVYFVKELKFNLFIVSQMCNKKKSVLFIDIDCVVLSSDFKLPDKNHVLLRVSRENNMYNGDLKNVVPLGDLTCLFAKATLDEFSWVFFLATKDETSTILKTFTTGIENQINHKVKIIRSDNGTEFKNHDLNQFCGMKGIKREFSVAKTPQQNGVVERKNRTLIEAARTMLVDLLLPISFWAEAVNTACYVQNRVLVTNPHNKTPYELLLGRTPSIGFMRPFGCHVTILNTLDPQGKFDEGFLVRYSVTSKAFRVFNRSGAKWLFDIDTLTQSMIYQPVVVGNQPNHNAGIQENLDAGNVGKEIVSPQQYVLLPLWSTGSKDPQNTDADAAFDVKDNENEVHVSSSSSDKPMKHDENAKREAKGKSPVDLSIGVRNLSNEFKDFSSNSTNRVNAASVPVTAVGPNSTNSTNNPSQYPDDLDMPALEDIVYSDDEEDAGAEADFSNLEINISVSPIPTTRVYKDYPVTQIIGDLTSASQTRSIARMVKEQYKLNQINDEDFHTYLPKGKRAIGSKWVFRNKKDKRGIVIKNKARLVAQGHTQEEGIEYEDVFTSVARIKAICICCQPLRFEDPDHPDKVYKVVKALYELHQAPRAWKFGLTDGKSASTSIDTEKPLLKDHDGEDVDVHIYRLMIGSLMYLTSSRTYIMFAVCACARFQVTPKVSHLHAVKRIFRKSTTRGCQFLGCRLISWQCKKQTVVATSSTEAEYVAAASCCAQVL</sequence>
<feature type="compositionally biased region" description="Low complexity" evidence="4">
    <location>
        <begin position="1033"/>
        <end position="1043"/>
    </location>
</feature>
<feature type="compositionally biased region" description="Basic and acidic residues" evidence="4">
    <location>
        <begin position="961"/>
        <end position="970"/>
    </location>
</feature>
<dbReference type="InterPro" id="IPR012337">
    <property type="entry name" value="RNaseH-like_sf"/>
</dbReference>
<feature type="region of interest" description="Disordered" evidence="4">
    <location>
        <begin position="1026"/>
        <end position="1049"/>
    </location>
</feature>
<dbReference type="GO" id="GO:0006508">
    <property type="term" value="P:proteolysis"/>
    <property type="evidence" value="ECO:0007669"/>
    <property type="project" value="UniProtKB-KW"/>
</dbReference>